<evidence type="ECO:0000313" key="7">
    <source>
        <dbReference type="EMBL" id="CAH3162646.1"/>
    </source>
</evidence>
<dbReference type="InterPro" id="IPR003598">
    <property type="entry name" value="Ig_sub2"/>
</dbReference>
<keyword evidence="2" id="KW-0472">Membrane</keyword>
<dbReference type="PROSITE" id="PS50835">
    <property type="entry name" value="IG_LIKE"/>
    <property type="match status" value="1"/>
</dbReference>
<evidence type="ECO:0000256" key="1">
    <source>
        <dbReference type="ARBA" id="ARBA00004479"/>
    </source>
</evidence>
<evidence type="ECO:0000256" key="3">
    <source>
        <dbReference type="ARBA" id="ARBA00023157"/>
    </source>
</evidence>
<gene>
    <name evidence="7" type="ORF">PMEA_00034298</name>
</gene>
<dbReference type="PANTHER" id="PTHR11640">
    <property type="entry name" value="NEPHRIN"/>
    <property type="match status" value="1"/>
</dbReference>
<dbReference type="InterPro" id="IPR051275">
    <property type="entry name" value="Cell_adhesion_signaling"/>
</dbReference>
<keyword evidence="4" id="KW-0325">Glycoprotein</keyword>
<dbReference type="Pfam" id="PF13927">
    <property type="entry name" value="Ig_3"/>
    <property type="match status" value="1"/>
</dbReference>
<evidence type="ECO:0000259" key="6">
    <source>
        <dbReference type="PROSITE" id="PS50835"/>
    </source>
</evidence>
<dbReference type="InterPro" id="IPR036179">
    <property type="entry name" value="Ig-like_dom_sf"/>
</dbReference>
<protein>
    <recommendedName>
        <fullName evidence="6">Ig-like domain-containing protein</fullName>
    </recommendedName>
</protein>
<dbReference type="InterPro" id="IPR013783">
    <property type="entry name" value="Ig-like_fold"/>
</dbReference>
<dbReference type="GO" id="GO:0005911">
    <property type="term" value="C:cell-cell junction"/>
    <property type="evidence" value="ECO:0007669"/>
    <property type="project" value="TreeGrafter"/>
</dbReference>
<dbReference type="SMART" id="SM00408">
    <property type="entry name" value="IGc2"/>
    <property type="match status" value="1"/>
</dbReference>
<name>A0AAU9XXW0_9CNID</name>
<dbReference type="Proteomes" id="UP001159428">
    <property type="component" value="Unassembled WGS sequence"/>
</dbReference>
<dbReference type="InterPro" id="IPR007110">
    <property type="entry name" value="Ig-like_dom"/>
</dbReference>
<comment type="subcellular location">
    <subcellularLocation>
        <location evidence="1">Membrane</location>
        <topology evidence="1">Single-pass type I membrane protein</topology>
    </subcellularLocation>
</comment>
<dbReference type="GO" id="GO:0050839">
    <property type="term" value="F:cell adhesion molecule binding"/>
    <property type="evidence" value="ECO:0007669"/>
    <property type="project" value="TreeGrafter"/>
</dbReference>
<dbReference type="Gene3D" id="2.60.40.10">
    <property type="entry name" value="Immunoglobulins"/>
    <property type="match status" value="2"/>
</dbReference>
<accession>A0AAU9XXW0</accession>
<evidence type="ECO:0000256" key="5">
    <source>
        <dbReference type="ARBA" id="ARBA00023319"/>
    </source>
</evidence>
<dbReference type="AlphaFoldDB" id="A0AAU9XXW0"/>
<feature type="domain" description="Ig-like" evidence="6">
    <location>
        <begin position="119"/>
        <end position="193"/>
    </location>
</feature>
<keyword evidence="8" id="KW-1185">Reference proteome</keyword>
<dbReference type="GO" id="GO:0098609">
    <property type="term" value="P:cell-cell adhesion"/>
    <property type="evidence" value="ECO:0007669"/>
    <property type="project" value="TreeGrafter"/>
</dbReference>
<feature type="non-terminal residue" evidence="7">
    <location>
        <position position="1"/>
    </location>
</feature>
<dbReference type="EMBL" id="CALNXJ010000086">
    <property type="protein sequence ID" value="CAH3162646.1"/>
    <property type="molecule type" value="Genomic_DNA"/>
</dbReference>
<evidence type="ECO:0000313" key="8">
    <source>
        <dbReference type="Proteomes" id="UP001159428"/>
    </source>
</evidence>
<keyword evidence="3" id="KW-1015">Disulfide bond</keyword>
<organism evidence="7 8">
    <name type="scientific">Pocillopora meandrina</name>
    <dbReference type="NCBI Taxonomy" id="46732"/>
    <lineage>
        <taxon>Eukaryota</taxon>
        <taxon>Metazoa</taxon>
        <taxon>Cnidaria</taxon>
        <taxon>Anthozoa</taxon>
        <taxon>Hexacorallia</taxon>
        <taxon>Scleractinia</taxon>
        <taxon>Astrocoeniina</taxon>
        <taxon>Pocilloporidae</taxon>
        <taxon>Pocillopora</taxon>
    </lineage>
</organism>
<dbReference type="PANTHER" id="PTHR11640:SF164">
    <property type="entry name" value="MAM DOMAIN-CONTAINING GLYCOSYLPHOSPHATIDYLINOSITOL ANCHOR PROTEIN 1"/>
    <property type="match status" value="1"/>
</dbReference>
<evidence type="ECO:0000256" key="2">
    <source>
        <dbReference type="ARBA" id="ARBA00023136"/>
    </source>
</evidence>
<dbReference type="GO" id="GO:0005886">
    <property type="term" value="C:plasma membrane"/>
    <property type="evidence" value="ECO:0007669"/>
    <property type="project" value="TreeGrafter"/>
</dbReference>
<reference evidence="7 8" key="1">
    <citation type="submission" date="2022-05" db="EMBL/GenBank/DDBJ databases">
        <authorList>
            <consortium name="Genoscope - CEA"/>
            <person name="William W."/>
        </authorList>
    </citation>
    <scope>NUCLEOTIDE SEQUENCE [LARGE SCALE GENOMIC DNA]</scope>
</reference>
<comment type="caution">
    <text evidence="7">The sequence shown here is derived from an EMBL/GenBank/DDBJ whole genome shotgun (WGS) entry which is preliminary data.</text>
</comment>
<dbReference type="InterPro" id="IPR003599">
    <property type="entry name" value="Ig_sub"/>
</dbReference>
<dbReference type="SUPFAM" id="SSF48726">
    <property type="entry name" value="Immunoglobulin"/>
    <property type="match status" value="2"/>
</dbReference>
<evidence type="ECO:0000256" key="4">
    <source>
        <dbReference type="ARBA" id="ARBA00023180"/>
    </source>
</evidence>
<proteinExistence type="predicted"/>
<dbReference type="SMART" id="SM00409">
    <property type="entry name" value="IG"/>
    <property type="match status" value="2"/>
</dbReference>
<keyword evidence="5" id="KW-0393">Immunoglobulin domain</keyword>
<sequence length="201" mass="22134">SFLSTPSSPLYLVENFNITLQWTYTLDGAPLDDVEVIFTPDSSSPSAQRVARYRSGGTTQVASDVQDRFVFSLTDSQSTMTILRSQRSDSGTYELTVTPDDFLSTTIKDSVKISVKYASKINYTSGNQTLNESDTLHLTCVADGNPTPNITWTRVSNNKPVSFPLIISGKQDEGGYRCTASNDVGSPDSRTVYVFVQCKFY</sequence>